<feature type="compositionally biased region" description="Polar residues" evidence="1">
    <location>
        <begin position="471"/>
        <end position="480"/>
    </location>
</feature>
<feature type="compositionally biased region" description="Polar residues" evidence="1">
    <location>
        <begin position="207"/>
        <end position="217"/>
    </location>
</feature>
<dbReference type="InterPro" id="IPR011009">
    <property type="entry name" value="Kinase-like_dom_sf"/>
</dbReference>
<sequence length="495" mass="52927">MGFLVAGREAKEFLQSHCACVALGILLYKLCFFSLPFGESPLAIQSGNFTVPDNSKYSTHLHALIRYMLEPDPDQRPDIFQVSSVAFSLLSKPCPVVNLKNSPIPKCEELPVPMTESEGKRSQVKVNKTVNAVVVEGTSVAPRQRPKAGYTREPIGSLPLPPTLSGGKRSKLPVGDSAAMTNASSPLSVMPPVPASSPLPTPSPMSYNGNGAQSLQMVSGPGPGGDAPQQPTSLQGPIEQPRISPHRVSPPQPENTQGVRQFFPPLDYPDPFREESRGRPIGVTAPPASFHSLIGGSSSFTPPASPTHHAGVLLSRHRRNVSDTSAFDKASASEISHFLAPFEASVKNSPPRVALELLSRPGPVQPGAHHAMGISMSQGQLGTCHTLPTKPFTVSMAQWNPFEDTTPFGEMSEDHIFVAEFDKLRRGSQSSISNVKSRESLVMSASDERLDNEDPFGAAPFSLPPGIGSQVKKSGIQSPPVTARQDDSRGNLITF</sequence>
<name>A0A7R9A9V3_9CRUS</name>
<feature type="region of interest" description="Disordered" evidence="1">
    <location>
        <begin position="447"/>
        <end position="495"/>
    </location>
</feature>
<evidence type="ECO:0000313" key="3">
    <source>
        <dbReference type="Proteomes" id="UP000677054"/>
    </source>
</evidence>
<feature type="compositionally biased region" description="Pro residues" evidence="1">
    <location>
        <begin position="189"/>
        <end position="203"/>
    </location>
</feature>
<dbReference type="EMBL" id="CAJPEV010002694">
    <property type="protein sequence ID" value="CAG0897773.1"/>
    <property type="molecule type" value="Genomic_DNA"/>
</dbReference>
<dbReference type="PANTHER" id="PTHR47907:SF5">
    <property type="entry name" value="AP2 ASSOCIATED KINASE 1"/>
    <property type="match status" value="1"/>
</dbReference>
<evidence type="ECO:0000313" key="2">
    <source>
        <dbReference type="EMBL" id="CAD7250172.1"/>
    </source>
</evidence>
<dbReference type="PANTHER" id="PTHR47907">
    <property type="entry name" value="PROTEIN KINASE DOMAIN-CONTAINING PROTEIN"/>
    <property type="match status" value="1"/>
</dbReference>
<protein>
    <recommendedName>
        <fullName evidence="4">Protein kinase domain-containing protein</fullName>
    </recommendedName>
</protein>
<reference evidence="2" key="1">
    <citation type="submission" date="2020-11" db="EMBL/GenBank/DDBJ databases">
        <authorList>
            <person name="Tran Van P."/>
        </authorList>
    </citation>
    <scope>NUCLEOTIDE SEQUENCE</scope>
</reference>
<dbReference type="Gene3D" id="1.10.510.10">
    <property type="entry name" value="Transferase(Phosphotransferase) domain 1"/>
    <property type="match status" value="1"/>
</dbReference>
<evidence type="ECO:0000256" key="1">
    <source>
        <dbReference type="SAM" id="MobiDB-lite"/>
    </source>
</evidence>
<keyword evidence="3" id="KW-1185">Reference proteome</keyword>
<dbReference type="InterPro" id="IPR051744">
    <property type="entry name" value="AP2_assoc_SerThr_kinase"/>
</dbReference>
<organism evidence="2">
    <name type="scientific">Darwinula stevensoni</name>
    <dbReference type="NCBI Taxonomy" id="69355"/>
    <lineage>
        <taxon>Eukaryota</taxon>
        <taxon>Metazoa</taxon>
        <taxon>Ecdysozoa</taxon>
        <taxon>Arthropoda</taxon>
        <taxon>Crustacea</taxon>
        <taxon>Oligostraca</taxon>
        <taxon>Ostracoda</taxon>
        <taxon>Podocopa</taxon>
        <taxon>Podocopida</taxon>
        <taxon>Darwinulocopina</taxon>
        <taxon>Darwinuloidea</taxon>
        <taxon>Darwinulidae</taxon>
        <taxon>Darwinula</taxon>
    </lineage>
</organism>
<dbReference type="AlphaFoldDB" id="A0A7R9A9V3"/>
<gene>
    <name evidence="2" type="ORF">DSTB1V02_LOCUS9954</name>
</gene>
<dbReference type="SUPFAM" id="SSF56112">
    <property type="entry name" value="Protein kinase-like (PK-like)"/>
    <property type="match status" value="1"/>
</dbReference>
<dbReference type="OrthoDB" id="2018507at2759"/>
<dbReference type="EMBL" id="LR902211">
    <property type="protein sequence ID" value="CAD7250172.1"/>
    <property type="molecule type" value="Genomic_DNA"/>
</dbReference>
<dbReference type="Proteomes" id="UP000677054">
    <property type="component" value="Unassembled WGS sequence"/>
</dbReference>
<feature type="region of interest" description="Disordered" evidence="1">
    <location>
        <begin position="138"/>
        <end position="284"/>
    </location>
</feature>
<proteinExistence type="predicted"/>
<evidence type="ECO:0008006" key="4">
    <source>
        <dbReference type="Google" id="ProtNLM"/>
    </source>
</evidence>
<accession>A0A7R9A9V3</accession>